<dbReference type="Proteomes" id="UP000826212">
    <property type="component" value="Chromosome"/>
</dbReference>
<dbReference type="EMBL" id="CP081303">
    <property type="protein sequence ID" value="QZE13154.1"/>
    <property type="molecule type" value="Genomic_DNA"/>
</dbReference>
<protein>
    <submittedName>
        <fullName evidence="1">Patatin-like phospholipase family protein</fullName>
    </submittedName>
</protein>
<evidence type="ECO:0000313" key="1">
    <source>
        <dbReference type="EMBL" id="QZE13154.1"/>
    </source>
</evidence>
<organism evidence="1 2">
    <name type="scientific">Halosquirtibacter laminarini</name>
    <dbReference type="NCBI Taxonomy" id="3374600"/>
    <lineage>
        <taxon>Bacteria</taxon>
        <taxon>Pseudomonadati</taxon>
        <taxon>Bacteroidota</taxon>
        <taxon>Bacteroidia</taxon>
        <taxon>Marinilabiliales</taxon>
        <taxon>Prolixibacteraceae</taxon>
        <taxon>Halosquirtibacter</taxon>
    </lineage>
</organism>
<proteinExistence type="predicted"/>
<evidence type="ECO:0000313" key="2">
    <source>
        <dbReference type="Proteomes" id="UP000826212"/>
    </source>
</evidence>
<gene>
    <name evidence="1" type="ORF">K4L44_11190</name>
</gene>
<accession>A0AC61NCF8</accession>
<keyword evidence="2" id="KW-1185">Reference proteome</keyword>
<reference evidence="1" key="1">
    <citation type="submission" date="2021-08" db="EMBL/GenBank/DDBJ databases">
        <title>Novel anaerobic bacterium isolated from sea squirt in East Sea, Republic of Korea.</title>
        <authorList>
            <person name="Nguyen T.H."/>
            <person name="Li Z."/>
            <person name="Lee Y.-J."/>
            <person name="Ko J."/>
            <person name="Kim S.-G."/>
        </authorList>
    </citation>
    <scope>NUCLEOTIDE SEQUENCE</scope>
    <source>
        <strain evidence="1">KCTC 25031</strain>
    </source>
</reference>
<name>A0AC61NCF8_9BACT</name>
<sequence>MIRHFLLVFILCSVLIPWSVYSQKTEKRPKVGLVLSGGGAKGFAEIGVLKVLEENDIPIDYIAGTSIGAIIGGAYAMGYNATALDSIVRTADWLSLMNDHVNREHFPIFVKEEDSRYYFSIPISKKGLELPKGILDGQNVLKFFSDLCFKYEGDIDFDQLPIPFRCVASDILTGEEVVISHGNLKNAIRASMAIPGVFTPVDWNDHMLLDGLMVNNFPVDVCRDMGADVIIGVDIQARLLKRDEIKSVYSILDNATTWMAKDTYELNKNDCDLYLRPPIEEYAAMDFQPELVDSLIRIGEDYARKILPKLIQFRDSLGLRAERKNLSKVLPRGKDRYFISGIEVNGADKVNKREVLGRLQIDAGVVSNLNQIHRGVDQIYGTGYYNQVTYELKEDGYGGYILSINVDEADNAWLNVGAHYNTENNAGLLINTTVFGRSTFGSRLSSDLILSHRSSFSLKYNMDRGHHIGLGSNFMVKDERLPLYDSYGRVNGEIDYMYITFNVDAHSIIYDRMLIGFGVGQDWYNVSNVVSSSLTDDDVSDETFSKMFVYLKYDSKDRAYFANNGWEVNGNLMTLVKDVFSDNSFADHLILQFNVKKYISFSEYFTWIPYVNSRFVTWDEMPCYLMTAIGGDTSTSLLSNQIPFNGLRNMQILTKNGLIFGSDFRFKIFKDNYITALINVALNVESFTNSMVSTVASEVEYPLYGASLKYSYDSPIGPVELSVGSSSQSSRVNAFFSIGYWF</sequence>